<sequence length="140" mass="16233">MEQKKNAKLSRAVLDMKFMKRTKERVEKEKDDAEGEAMYANEITQAMRKSGNINLTEVSIATCKDLIEGRLSFNGMNPDIEKLMTDYHQKFIKAEKTKETEVSDVEMAKSYSSTIQTFGNKFETKRNRNKNKFLKPSDDF</sequence>
<organism evidence="2 3">
    <name type="scientific">Pyrocoelia pectoralis</name>
    <dbReference type="NCBI Taxonomy" id="417401"/>
    <lineage>
        <taxon>Eukaryota</taxon>
        <taxon>Metazoa</taxon>
        <taxon>Ecdysozoa</taxon>
        <taxon>Arthropoda</taxon>
        <taxon>Hexapoda</taxon>
        <taxon>Insecta</taxon>
        <taxon>Pterygota</taxon>
        <taxon>Neoptera</taxon>
        <taxon>Endopterygota</taxon>
        <taxon>Coleoptera</taxon>
        <taxon>Polyphaga</taxon>
        <taxon>Elateriformia</taxon>
        <taxon>Elateroidea</taxon>
        <taxon>Lampyridae</taxon>
        <taxon>Lampyrinae</taxon>
        <taxon>Pyrocoelia</taxon>
    </lineage>
</organism>
<dbReference type="Proteomes" id="UP001329430">
    <property type="component" value="Chromosome 3"/>
</dbReference>
<dbReference type="PANTHER" id="PTHR13582">
    <property type="entry name" value="M-PHASE PHOSPHOPROTEIN 6"/>
    <property type="match status" value="1"/>
</dbReference>
<evidence type="ECO:0008006" key="4">
    <source>
        <dbReference type="Google" id="ProtNLM"/>
    </source>
</evidence>
<dbReference type="InterPro" id="IPR019324">
    <property type="entry name" value="MPP6"/>
</dbReference>
<dbReference type="Pfam" id="PF10175">
    <property type="entry name" value="MPP6"/>
    <property type="match status" value="1"/>
</dbReference>
<evidence type="ECO:0000256" key="1">
    <source>
        <dbReference type="SAM" id="Coils"/>
    </source>
</evidence>
<evidence type="ECO:0000313" key="3">
    <source>
        <dbReference type="Proteomes" id="UP001329430"/>
    </source>
</evidence>
<dbReference type="EMBL" id="JAVRBK010000003">
    <property type="protein sequence ID" value="KAK5647051.1"/>
    <property type="molecule type" value="Genomic_DNA"/>
</dbReference>
<reference evidence="2 3" key="1">
    <citation type="journal article" date="2024" name="Insects">
        <title>An Improved Chromosome-Level Genome Assembly of the Firefly Pyrocoelia pectoralis.</title>
        <authorList>
            <person name="Fu X."/>
            <person name="Meyer-Rochow V.B."/>
            <person name="Ballantyne L."/>
            <person name="Zhu X."/>
        </authorList>
    </citation>
    <scope>NUCLEOTIDE SEQUENCE [LARGE SCALE GENOMIC DNA]</scope>
    <source>
        <strain evidence="2">XCY_ONT2</strain>
    </source>
</reference>
<keyword evidence="3" id="KW-1185">Reference proteome</keyword>
<proteinExistence type="predicted"/>
<gene>
    <name evidence="2" type="ORF">RI129_005515</name>
</gene>
<protein>
    <recommendedName>
        <fullName evidence="4">M-phase phosphoprotein 6</fullName>
    </recommendedName>
</protein>
<name>A0AAN7VK88_9COLE</name>
<keyword evidence="1" id="KW-0175">Coiled coil</keyword>
<accession>A0AAN7VK88</accession>
<evidence type="ECO:0000313" key="2">
    <source>
        <dbReference type="EMBL" id="KAK5647051.1"/>
    </source>
</evidence>
<comment type="caution">
    <text evidence="2">The sequence shown here is derived from an EMBL/GenBank/DDBJ whole genome shotgun (WGS) entry which is preliminary data.</text>
</comment>
<dbReference type="PANTHER" id="PTHR13582:SF0">
    <property type="entry name" value="M-PHASE PHOSPHOPROTEIN 6"/>
    <property type="match status" value="1"/>
</dbReference>
<dbReference type="AlphaFoldDB" id="A0AAN7VK88"/>
<dbReference type="GO" id="GO:0000460">
    <property type="term" value="P:maturation of 5.8S rRNA"/>
    <property type="evidence" value="ECO:0007669"/>
    <property type="project" value="TreeGrafter"/>
</dbReference>
<feature type="coiled-coil region" evidence="1">
    <location>
        <begin position="9"/>
        <end position="36"/>
    </location>
</feature>